<accession>A0A382V271</accession>
<name>A0A382V271_9ZZZZ</name>
<proteinExistence type="predicted"/>
<reference evidence="1" key="1">
    <citation type="submission" date="2018-05" db="EMBL/GenBank/DDBJ databases">
        <authorList>
            <person name="Lanie J.A."/>
            <person name="Ng W.-L."/>
            <person name="Kazmierczak K.M."/>
            <person name="Andrzejewski T.M."/>
            <person name="Davidsen T.M."/>
            <person name="Wayne K.J."/>
            <person name="Tettelin H."/>
            <person name="Glass J.I."/>
            <person name="Rusch D."/>
            <person name="Podicherti R."/>
            <person name="Tsui H.-C.T."/>
            <person name="Winkler M.E."/>
        </authorList>
    </citation>
    <scope>NUCLEOTIDE SEQUENCE</scope>
</reference>
<feature type="non-terminal residue" evidence="1">
    <location>
        <position position="46"/>
    </location>
</feature>
<gene>
    <name evidence="1" type="ORF">METZ01_LOCUS392855</name>
</gene>
<dbReference type="EMBL" id="UINC01148229">
    <property type="protein sequence ID" value="SVD40001.1"/>
    <property type="molecule type" value="Genomic_DNA"/>
</dbReference>
<dbReference type="PANTHER" id="PTHR10668:SF103">
    <property type="entry name" value="PYRIDINE NUCLEOTIDE-DISULFIDE OXIDOREDUCTASE DOMAIN-CONTAINING PROTEIN 2"/>
    <property type="match status" value="1"/>
</dbReference>
<evidence type="ECO:0000313" key="1">
    <source>
        <dbReference type="EMBL" id="SVD40001.1"/>
    </source>
</evidence>
<dbReference type="AlphaFoldDB" id="A0A382V271"/>
<protein>
    <submittedName>
        <fullName evidence="1">Uncharacterized protein</fullName>
    </submittedName>
</protein>
<sequence length="46" mass="5065">MGGAAVTEEIFPGFKFSVCSYVVSLMKANVMRELMLPKFGLELLPL</sequence>
<dbReference type="PANTHER" id="PTHR10668">
    <property type="entry name" value="PHYTOENE DEHYDROGENASE"/>
    <property type="match status" value="1"/>
</dbReference>
<organism evidence="1">
    <name type="scientific">marine metagenome</name>
    <dbReference type="NCBI Taxonomy" id="408172"/>
    <lineage>
        <taxon>unclassified sequences</taxon>
        <taxon>metagenomes</taxon>
        <taxon>ecological metagenomes</taxon>
    </lineage>
</organism>